<dbReference type="AlphaFoldDB" id="A0A182IQI9"/>
<dbReference type="VEuPathDB" id="VectorBase:AATE003574"/>
<accession>A0A182IQI9</accession>
<evidence type="ECO:0000313" key="1">
    <source>
        <dbReference type="EnsemblMetazoa" id="AATE003574-PA.1"/>
    </source>
</evidence>
<reference evidence="1" key="1">
    <citation type="submission" date="2022-08" db="UniProtKB">
        <authorList>
            <consortium name="EnsemblMetazoa"/>
        </authorList>
    </citation>
    <scope>IDENTIFICATION</scope>
    <source>
        <strain evidence="1">EBRO</strain>
    </source>
</reference>
<name>A0A182IQI9_ANOAO</name>
<organism evidence="1">
    <name type="scientific">Anopheles atroparvus</name>
    <name type="common">European mosquito</name>
    <dbReference type="NCBI Taxonomy" id="41427"/>
    <lineage>
        <taxon>Eukaryota</taxon>
        <taxon>Metazoa</taxon>
        <taxon>Ecdysozoa</taxon>
        <taxon>Arthropoda</taxon>
        <taxon>Hexapoda</taxon>
        <taxon>Insecta</taxon>
        <taxon>Pterygota</taxon>
        <taxon>Neoptera</taxon>
        <taxon>Endopterygota</taxon>
        <taxon>Diptera</taxon>
        <taxon>Nematocera</taxon>
        <taxon>Culicoidea</taxon>
        <taxon>Culicidae</taxon>
        <taxon>Anophelinae</taxon>
        <taxon>Anopheles</taxon>
    </lineage>
</organism>
<proteinExistence type="predicted"/>
<sequence length="155" mass="17134">MDSSSGGTIDVNRLPSLPMTRPDEVNGGKYGPENGFQIFGETKEKEAKNIVVGIPVSVASVDIVIVTVTATLVRVKYGPWLLLLLLLLLLLQQMPPITYERVAKQKVSQICRTPRRPADDPLAALWRKLSEAAGSSTCRRRWFFHLHGHTPTAIC</sequence>
<dbReference type="EnsemblMetazoa" id="AATE003574-RA">
    <property type="protein sequence ID" value="AATE003574-PA.1"/>
    <property type="gene ID" value="AATE003574"/>
</dbReference>
<protein>
    <submittedName>
        <fullName evidence="1">Uncharacterized protein</fullName>
    </submittedName>
</protein>